<evidence type="ECO:0000256" key="5">
    <source>
        <dbReference type="PIRSR" id="PIRSR604808-1"/>
    </source>
</evidence>
<dbReference type="InterPro" id="IPR036691">
    <property type="entry name" value="Endo/exonu/phosph_ase_sf"/>
</dbReference>
<dbReference type="EC" id="3.1.11.2" evidence="9"/>
<keyword evidence="4 6" id="KW-0460">Magnesium</keyword>
<dbReference type="GO" id="GO:0008311">
    <property type="term" value="F:double-stranded DNA 3'-5' DNA exonuclease activity"/>
    <property type="evidence" value="ECO:0007669"/>
    <property type="project" value="UniProtKB-EC"/>
</dbReference>
<dbReference type="Proteomes" id="UP000009286">
    <property type="component" value="Chromosome"/>
</dbReference>
<evidence type="ECO:0000313" key="9">
    <source>
        <dbReference type="EMBL" id="AEP08962.1"/>
    </source>
</evidence>
<keyword evidence="10" id="KW-1185">Reference proteome</keyword>
<dbReference type="eggNOG" id="COG0708">
    <property type="taxonomic scope" value="Bacteria"/>
</dbReference>
<dbReference type="HOGENOM" id="CLU_027539_0_1_5"/>
<evidence type="ECO:0000256" key="4">
    <source>
        <dbReference type="ARBA" id="ARBA00022842"/>
    </source>
</evidence>
<organism evidence="9 10">
    <name type="scientific">Micavibrio aeruginosavorus (strain ARL-13)</name>
    <dbReference type="NCBI Taxonomy" id="856793"/>
    <lineage>
        <taxon>Bacteria</taxon>
        <taxon>Pseudomonadati</taxon>
        <taxon>Bdellovibrionota</taxon>
        <taxon>Bdellovibrionia</taxon>
        <taxon>Bdellovibrionales</taxon>
        <taxon>Pseudobdellovibrionaceae</taxon>
        <taxon>Micavibrio</taxon>
    </lineage>
</organism>
<proteinExistence type="inferred from homology"/>
<dbReference type="AlphaFoldDB" id="G2KN30"/>
<feature type="site" description="Important for catalytic activity" evidence="7">
    <location>
        <position position="215"/>
    </location>
</feature>
<dbReference type="EMBL" id="CP002382">
    <property type="protein sequence ID" value="AEP08962.1"/>
    <property type="molecule type" value="Genomic_DNA"/>
</dbReference>
<dbReference type="NCBIfam" id="TIGR00633">
    <property type="entry name" value="xth"/>
    <property type="match status" value="1"/>
</dbReference>
<dbReference type="NCBIfam" id="TIGR00195">
    <property type="entry name" value="exoDNase_III"/>
    <property type="match status" value="1"/>
</dbReference>
<dbReference type="PROSITE" id="PS51435">
    <property type="entry name" value="AP_NUCLEASE_F1_4"/>
    <property type="match status" value="1"/>
</dbReference>
<dbReference type="RefSeq" id="WP_014102185.1">
    <property type="nucleotide sequence ID" value="NC_016026.1"/>
</dbReference>
<dbReference type="OrthoDB" id="9803914at2"/>
<gene>
    <name evidence="9" type="primary">xth</name>
    <name evidence="9" type="ordered locus">MICA_628</name>
</gene>
<keyword evidence="2 6" id="KW-0479">Metal-binding</keyword>
<dbReference type="Gene3D" id="3.60.10.10">
    <property type="entry name" value="Endonuclease/exonuclease/phosphatase"/>
    <property type="match status" value="1"/>
</dbReference>
<feature type="site" description="Interaction with DNA substrate" evidence="7">
    <location>
        <position position="245"/>
    </location>
</feature>
<feature type="binding site" evidence="6">
    <location>
        <position position="146"/>
    </location>
    <ligand>
        <name>Mg(2+)</name>
        <dbReference type="ChEBI" id="CHEBI:18420"/>
        <label>1</label>
    </ligand>
</feature>
<dbReference type="KEGG" id="mai:MICA_628"/>
<reference evidence="9 10" key="1">
    <citation type="journal article" date="2011" name="BMC Genomics">
        <title>Genomic insights into an obligate epibiotic bacterial predator: Micavibrio aeruginosavorus ARL-13.</title>
        <authorList>
            <person name="Wang Z."/>
            <person name="Kadouri D."/>
            <person name="Wu M."/>
        </authorList>
    </citation>
    <scope>NUCLEOTIDE SEQUENCE [LARGE SCALE GENOMIC DNA]</scope>
    <source>
        <strain evidence="9 10">ARL-13</strain>
    </source>
</reference>
<evidence type="ECO:0000256" key="2">
    <source>
        <dbReference type="ARBA" id="ARBA00022723"/>
    </source>
</evidence>
<evidence type="ECO:0000256" key="7">
    <source>
        <dbReference type="PIRSR" id="PIRSR604808-3"/>
    </source>
</evidence>
<dbReference type="PANTHER" id="PTHR43250">
    <property type="entry name" value="EXODEOXYRIBONUCLEASE III"/>
    <property type="match status" value="1"/>
</dbReference>
<sequence length="253" mass="28841">MKIATWNVNSIKVRLDHAKNWVETNHPDVLMIQELKGEAFPSETFQAIGYNAEFVGQKAYNGVAVLSPHPINVILNRLPGDDADEQARYLEVEVKGLRLINIYLPNGNPVDSEKFPYKLQWMARLKDRLAHLRREGIVFAVGGDFNVIPEPEDCHDPKAWENDALFRPESRAAFRALLWLGLTDALRVVNNAPRQYTYWDYQAGAWPADKGIRIDHFLLSPTLTDRLQDCVIDRDPRALDKASDHTPLVMTID</sequence>
<evidence type="ECO:0000259" key="8">
    <source>
        <dbReference type="Pfam" id="PF03372"/>
    </source>
</evidence>
<feature type="binding site" evidence="6">
    <location>
        <position position="245"/>
    </location>
    <ligand>
        <name>Mg(2+)</name>
        <dbReference type="ChEBI" id="CHEBI:18420"/>
        <label>1</label>
    </ligand>
</feature>
<keyword evidence="3 9" id="KW-0378">Hydrolase</keyword>
<dbReference type="InterPro" id="IPR005135">
    <property type="entry name" value="Endo/exonuclease/phosphatase"/>
</dbReference>
<dbReference type="GO" id="GO:0006281">
    <property type="term" value="P:DNA repair"/>
    <property type="evidence" value="ECO:0007669"/>
    <property type="project" value="InterPro"/>
</dbReference>
<dbReference type="Pfam" id="PF03372">
    <property type="entry name" value="Exo_endo_phos"/>
    <property type="match status" value="1"/>
</dbReference>
<feature type="domain" description="Endonuclease/exonuclease/phosphatase" evidence="8">
    <location>
        <begin position="4"/>
        <end position="245"/>
    </location>
</feature>
<dbReference type="InterPro" id="IPR004808">
    <property type="entry name" value="AP_endonuc_1"/>
</dbReference>
<dbReference type="CDD" id="cd09086">
    <property type="entry name" value="ExoIII-like_AP-endo"/>
    <property type="match status" value="1"/>
</dbReference>
<dbReference type="PANTHER" id="PTHR43250:SF2">
    <property type="entry name" value="EXODEOXYRIBONUCLEASE III"/>
    <property type="match status" value="1"/>
</dbReference>
<name>G2KN30_MICAA</name>
<comment type="cofactor">
    <cofactor evidence="6">
        <name>Mg(2+)</name>
        <dbReference type="ChEBI" id="CHEBI:18420"/>
    </cofactor>
    <cofactor evidence="6">
        <name>Mn(2+)</name>
        <dbReference type="ChEBI" id="CHEBI:29035"/>
    </cofactor>
    <text evidence="6">Probably binds two magnesium or manganese ions per subunit.</text>
</comment>
<evidence type="ECO:0000256" key="3">
    <source>
        <dbReference type="ARBA" id="ARBA00022801"/>
    </source>
</evidence>
<dbReference type="InterPro" id="IPR037493">
    <property type="entry name" value="ExoIII-like"/>
</dbReference>
<keyword evidence="6" id="KW-0464">Manganese</keyword>
<feature type="binding site" evidence="6">
    <location>
        <position position="144"/>
    </location>
    <ligand>
        <name>Mg(2+)</name>
        <dbReference type="ChEBI" id="CHEBI:18420"/>
        <label>1</label>
    </ligand>
</feature>
<feature type="binding site" evidence="6">
    <location>
        <position position="244"/>
    </location>
    <ligand>
        <name>Mg(2+)</name>
        <dbReference type="ChEBI" id="CHEBI:18420"/>
        <label>1</label>
    </ligand>
</feature>
<feature type="active site" evidence="5">
    <location>
        <position position="103"/>
    </location>
</feature>
<feature type="site" description="Transition state stabilizer" evidence="7">
    <location>
        <position position="146"/>
    </location>
</feature>
<feature type="active site" description="Proton donor/acceptor" evidence="5">
    <location>
        <position position="144"/>
    </location>
</feature>
<dbReference type="SUPFAM" id="SSF56219">
    <property type="entry name" value="DNase I-like"/>
    <property type="match status" value="1"/>
</dbReference>
<evidence type="ECO:0000313" key="10">
    <source>
        <dbReference type="Proteomes" id="UP000009286"/>
    </source>
</evidence>
<dbReference type="GO" id="GO:0046872">
    <property type="term" value="F:metal ion binding"/>
    <property type="evidence" value="ECO:0007669"/>
    <property type="project" value="UniProtKB-KW"/>
</dbReference>
<protein>
    <submittedName>
        <fullName evidence="9">Exodeoxyribonuclease III</fullName>
        <ecNumber evidence="9">3.1.11.2</ecNumber>
    </submittedName>
</protein>
<evidence type="ECO:0000256" key="6">
    <source>
        <dbReference type="PIRSR" id="PIRSR604808-2"/>
    </source>
</evidence>
<accession>G2KN30</accession>
<comment type="similarity">
    <text evidence="1">Belongs to the DNA repair enzymes AP/ExoA family.</text>
</comment>
<dbReference type="STRING" id="856793.MICA_628"/>
<feature type="active site" description="Proton acceptor" evidence="5">
    <location>
        <position position="245"/>
    </location>
</feature>
<feature type="binding site" evidence="6">
    <location>
        <position position="7"/>
    </location>
    <ligand>
        <name>Mg(2+)</name>
        <dbReference type="ChEBI" id="CHEBI:18420"/>
        <label>1</label>
    </ligand>
</feature>
<feature type="binding site" evidence="6">
    <location>
        <position position="34"/>
    </location>
    <ligand>
        <name>Mg(2+)</name>
        <dbReference type="ChEBI" id="CHEBI:18420"/>
        <label>1</label>
    </ligand>
</feature>
<evidence type="ECO:0000256" key="1">
    <source>
        <dbReference type="ARBA" id="ARBA00007092"/>
    </source>
</evidence>